<evidence type="ECO:0000313" key="4">
    <source>
        <dbReference type="Proteomes" id="UP000223913"/>
    </source>
</evidence>
<dbReference type="RefSeq" id="WP_099149890.1">
    <property type="nucleotide sequence ID" value="NZ_PDUD01000017.1"/>
</dbReference>
<evidence type="ECO:0000259" key="2">
    <source>
        <dbReference type="Pfam" id="PF17131"/>
    </source>
</evidence>
<name>A0A2D0NDP1_FLAN2</name>
<dbReference type="Gene3D" id="2.50.20.10">
    <property type="entry name" value="Lipoprotein localisation LolA/LolB/LppX"/>
    <property type="match status" value="1"/>
</dbReference>
<accession>A0A2D0NDP1</accession>
<evidence type="ECO:0000313" key="3">
    <source>
        <dbReference type="EMBL" id="PHN06634.1"/>
    </source>
</evidence>
<organism evidence="3 4">
    <name type="scientific">Flavilitoribacter nigricans (strain ATCC 23147 / DSM 23189 / NBRC 102662 / NCIMB 1420 / SS-2)</name>
    <name type="common">Lewinella nigricans</name>
    <dbReference type="NCBI Taxonomy" id="1122177"/>
    <lineage>
        <taxon>Bacteria</taxon>
        <taxon>Pseudomonadati</taxon>
        <taxon>Bacteroidota</taxon>
        <taxon>Saprospiria</taxon>
        <taxon>Saprospirales</taxon>
        <taxon>Lewinellaceae</taxon>
        <taxon>Flavilitoribacter</taxon>
    </lineage>
</organism>
<dbReference type="AlphaFoldDB" id="A0A2D0NDP1"/>
<dbReference type="Proteomes" id="UP000223913">
    <property type="component" value="Unassembled WGS sequence"/>
</dbReference>
<dbReference type="InterPro" id="IPR033399">
    <property type="entry name" value="TP_0789-like"/>
</dbReference>
<dbReference type="OrthoDB" id="128937at2"/>
<protein>
    <recommendedName>
        <fullName evidence="2">Uncharacterized protein TP-0789 domain-containing protein</fullName>
    </recommendedName>
</protein>
<sequence>MKKLFPLFIALLTFSALSAQSAKDIVQNYLETIGGADQWQNIKTMTTEASMSMQGMSFDAIIYAKYPDKQRVEVDLNGMQLIQAYDGTTAWWINPMMGSDKAQKMPEPMAQSMSNQEFESPFINYEEKGSTVELLGESELEGTDVYELRLGRSDGRSEIYYFDKKTNLPIKMATKSSEGQMIETLFSDYKATDSGLVSPHKMEVKVGGSTQQEITFHKITFDKSLEDAFFAFPN</sequence>
<feature type="signal peptide" evidence="1">
    <location>
        <begin position="1"/>
        <end position="18"/>
    </location>
</feature>
<evidence type="ECO:0000256" key="1">
    <source>
        <dbReference type="SAM" id="SignalP"/>
    </source>
</evidence>
<feature type="domain" description="Uncharacterized protein TP-0789" evidence="2">
    <location>
        <begin position="107"/>
        <end position="230"/>
    </location>
</feature>
<dbReference type="EMBL" id="PDUD01000017">
    <property type="protein sequence ID" value="PHN06634.1"/>
    <property type="molecule type" value="Genomic_DNA"/>
</dbReference>
<keyword evidence="1" id="KW-0732">Signal</keyword>
<feature type="chain" id="PRO_5012971576" description="Uncharacterized protein TP-0789 domain-containing protein" evidence="1">
    <location>
        <begin position="19"/>
        <end position="234"/>
    </location>
</feature>
<keyword evidence="4" id="KW-1185">Reference proteome</keyword>
<gene>
    <name evidence="3" type="ORF">CRP01_10075</name>
</gene>
<proteinExistence type="predicted"/>
<dbReference type="Pfam" id="PF17131">
    <property type="entry name" value="LolA_like"/>
    <property type="match status" value="1"/>
</dbReference>
<reference evidence="3 4" key="1">
    <citation type="submission" date="2017-10" db="EMBL/GenBank/DDBJ databases">
        <title>The draft genome sequence of Lewinella nigricans NBRC 102662.</title>
        <authorList>
            <person name="Wang K."/>
        </authorList>
    </citation>
    <scope>NUCLEOTIDE SEQUENCE [LARGE SCALE GENOMIC DNA]</scope>
    <source>
        <strain evidence="3 4">NBRC 102662</strain>
    </source>
</reference>
<comment type="caution">
    <text evidence="3">The sequence shown here is derived from an EMBL/GenBank/DDBJ whole genome shotgun (WGS) entry which is preliminary data.</text>
</comment>